<dbReference type="InterPro" id="IPR050272">
    <property type="entry name" value="Isochorismatase-like_hydrls"/>
</dbReference>
<dbReference type="AlphaFoldDB" id="A0A7G1IZ61"/>
<dbReference type="CDD" id="cd01014">
    <property type="entry name" value="nicotinamidase_related"/>
    <property type="match status" value="1"/>
</dbReference>
<reference evidence="5" key="1">
    <citation type="submission" date="2020-08" db="EMBL/GenBank/DDBJ databases">
        <title>Complete genome sequence of Streptococcus mitis strain Nm-65.</title>
        <authorList>
            <person name="Tabata A."/>
            <person name="Ohkuni H."/>
            <person name="Nagamune H."/>
        </authorList>
    </citation>
    <scope>NUCLEOTIDE SEQUENCE [LARGE SCALE GENOMIC DNA]</scope>
    <source>
        <strain evidence="5">Nm-65</strain>
    </source>
</reference>
<evidence type="ECO:0000313" key="4">
    <source>
        <dbReference type="EMBL" id="BCJ11533.1"/>
    </source>
</evidence>
<proteinExistence type="inferred from homology"/>
<dbReference type="Pfam" id="PF00857">
    <property type="entry name" value="Isochorismatase"/>
    <property type="match status" value="1"/>
</dbReference>
<feature type="domain" description="Isochorismatase-like" evidence="3">
    <location>
        <begin position="4"/>
        <end position="176"/>
    </location>
</feature>
<dbReference type="PANTHER" id="PTHR43540">
    <property type="entry name" value="PEROXYUREIDOACRYLATE/UREIDOACRYLATE AMIDOHYDROLASE-RELATED"/>
    <property type="match status" value="1"/>
</dbReference>
<dbReference type="SUPFAM" id="SSF52499">
    <property type="entry name" value="Isochorismatase-like hydrolases"/>
    <property type="match status" value="1"/>
</dbReference>
<keyword evidence="2" id="KW-0378">Hydrolase</keyword>
<evidence type="ECO:0000256" key="1">
    <source>
        <dbReference type="ARBA" id="ARBA00006336"/>
    </source>
</evidence>
<comment type="similarity">
    <text evidence="1">Belongs to the isochorismatase family.</text>
</comment>
<dbReference type="Proteomes" id="UP000516106">
    <property type="component" value="Chromosome"/>
</dbReference>
<sequence length="208" mass="23443">MVHTALLIIDMQKAFDRPIWGERNNPQAEHQALRVLAYFRKHALPVLHVQHISDNPQSQFHNKQNQEFKSGFEPFASEPVFQKTVNSAFIGTNLETYLRKNQICHLVVVGLTLPHCVSTTTRMAANLGFEVTLLADATASFTLSNKNGQTISPETIHEINLLSLQDEFAQILTTEEFLTQVQVSKNPSTLIKLTDFECSNVVNPDTNR</sequence>
<gene>
    <name evidence="4" type="primary">yrdC</name>
    <name evidence="4" type="ORF">SMNM65_19650</name>
</gene>
<evidence type="ECO:0000256" key="2">
    <source>
        <dbReference type="ARBA" id="ARBA00022801"/>
    </source>
</evidence>
<dbReference type="InterPro" id="IPR036380">
    <property type="entry name" value="Isochorismatase-like_sf"/>
</dbReference>
<dbReference type="EMBL" id="AP023349">
    <property type="protein sequence ID" value="BCJ11533.1"/>
    <property type="molecule type" value="Genomic_DNA"/>
</dbReference>
<accession>A0A7G1IZ61</accession>
<evidence type="ECO:0000313" key="5">
    <source>
        <dbReference type="Proteomes" id="UP000516106"/>
    </source>
</evidence>
<name>A0A7G1IZ61_STRMT</name>
<dbReference type="Gene3D" id="3.40.50.850">
    <property type="entry name" value="Isochorismatase-like"/>
    <property type="match status" value="1"/>
</dbReference>
<protein>
    <submittedName>
        <fullName evidence="4">Putative isochorismatase family protein YrdC</fullName>
    </submittedName>
</protein>
<dbReference type="GO" id="GO:0016787">
    <property type="term" value="F:hydrolase activity"/>
    <property type="evidence" value="ECO:0007669"/>
    <property type="project" value="UniProtKB-KW"/>
</dbReference>
<dbReference type="InterPro" id="IPR000868">
    <property type="entry name" value="Isochorismatase-like_dom"/>
</dbReference>
<evidence type="ECO:0000259" key="3">
    <source>
        <dbReference type="Pfam" id="PF00857"/>
    </source>
</evidence>
<organism evidence="4 5">
    <name type="scientific">Streptococcus mitis</name>
    <dbReference type="NCBI Taxonomy" id="28037"/>
    <lineage>
        <taxon>Bacteria</taxon>
        <taxon>Bacillati</taxon>
        <taxon>Bacillota</taxon>
        <taxon>Bacilli</taxon>
        <taxon>Lactobacillales</taxon>
        <taxon>Streptococcaceae</taxon>
        <taxon>Streptococcus</taxon>
        <taxon>Streptococcus mitis group</taxon>
    </lineage>
</organism>
<dbReference type="PANTHER" id="PTHR43540:SF1">
    <property type="entry name" value="ISOCHORISMATASE HYDROLASE"/>
    <property type="match status" value="1"/>
</dbReference>